<sequence length="60" mass="6747">MSCCRFVTLETPGRWKALLYMKGFAVKCSSSCDISTEFPESISGEMDAGFDRVCILVYEH</sequence>
<organism evidence="1 2">
    <name type="scientific">Setaria digitata</name>
    <dbReference type="NCBI Taxonomy" id="48799"/>
    <lineage>
        <taxon>Eukaryota</taxon>
        <taxon>Metazoa</taxon>
        <taxon>Ecdysozoa</taxon>
        <taxon>Nematoda</taxon>
        <taxon>Chromadorea</taxon>
        <taxon>Rhabditida</taxon>
        <taxon>Spirurina</taxon>
        <taxon>Spiruromorpha</taxon>
        <taxon>Filarioidea</taxon>
        <taxon>Setariidae</taxon>
        <taxon>Setaria</taxon>
    </lineage>
</organism>
<reference evidence="2" key="1">
    <citation type="submission" date="2022-11" db="UniProtKB">
        <authorList>
            <consortium name="WormBaseParasite"/>
        </authorList>
    </citation>
    <scope>IDENTIFICATION</scope>
</reference>
<proteinExistence type="predicted"/>
<evidence type="ECO:0000313" key="2">
    <source>
        <dbReference type="WBParaSite" id="sdigi.contig6.g754.t1"/>
    </source>
</evidence>
<keyword evidence="1" id="KW-1185">Reference proteome</keyword>
<dbReference type="WBParaSite" id="sdigi.contig6.g754.t1">
    <property type="protein sequence ID" value="sdigi.contig6.g754.t1"/>
    <property type="gene ID" value="sdigi.contig6.g754"/>
</dbReference>
<dbReference type="AlphaFoldDB" id="A0A915Q1Y0"/>
<protein>
    <submittedName>
        <fullName evidence="2">Uncharacterized protein</fullName>
    </submittedName>
</protein>
<name>A0A915Q1Y0_9BILA</name>
<accession>A0A915Q1Y0</accession>
<evidence type="ECO:0000313" key="1">
    <source>
        <dbReference type="Proteomes" id="UP000887581"/>
    </source>
</evidence>
<dbReference type="Proteomes" id="UP000887581">
    <property type="component" value="Unplaced"/>
</dbReference>